<organism evidence="1 2">
    <name type="scientific">Panicum miliaceum</name>
    <name type="common">Proso millet</name>
    <name type="synonym">Broomcorn millet</name>
    <dbReference type="NCBI Taxonomy" id="4540"/>
    <lineage>
        <taxon>Eukaryota</taxon>
        <taxon>Viridiplantae</taxon>
        <taxon>Streptophyta</taxon>
        <taxon>Embryophyta</taxon>
        <taxon>Tracheophyta</taxon>
        <taxon>Spermatophyta</taxon>
        <taxon>Magnoliopsida</taxon>
        <taxon>Liliopsida</taxon>
        <taxon>Poales</taxon>
        <taxon>Poaceae</taxon>
        <taxon>PACMAD clade</taxon>
        <taxon>Panicoideae</taxon>
        <taxon>Panicodae</taxon>
        <taxon>Paniceae</taxon>
        <taxon>Panicinae</taxon>
        <taxon>Panicum</taxon>
        <taxon>Panicum sect. Panicum</taxon>
    </lineage>
</organism>
<proteinExistence type="predicted"/>
<dbReference type="EMBL" id="PQIB02000011">
    <property type="protein sequence ID" value="RLM87123.1"/>
    <property type="molecule type" value="Genomic_DNA"/>
</dbReference>
<dbReference type="CDD" id="cd00010">
    <property type="entry name" value="AAI_LTSS"/>
    <property type="match status" value="1"/>
</dbReference>
<keyword evidence="2" id="KW-1185">Reference proteome</keyword>
<sequence length="70" mass="7610">MSPLCLCHVVNGDAGELLPAPVNHTHATSLLQQCGFEFTADNVTDICANRDNVFIIPPMDADPSPPQRRH</sequence>
<evidence type="ECO:0000313" key="2">
    <source>
        <dbReference type="Proteomes" id="UP000275267"/>
    </source>
</evidence>
<evidence type="ECO:0000313" key="1">
    <source>
        <dbReference type="EMBL" id="RLM87123.1"/>
    </source>
</evidence>
<dbReference type="AlphaFoldDB" id="A0A3L6QTZ2"/>
<dbReference type="Proteomes" id="UP000275267">
    <property type="component" value="Unassembled WGS sequence"/>
</dbReference>
<dbReference type="OrthoDB" id="695344at2759"/>
<reference evidence="2" key="1">
    <citation type="journal article" date="2019" name="Nat. Commun.">
        <title>The genome of broomcorn millet.</title>
        <authorList>
            <person name="Zou C."/>
            <person name="Miki D."/>
            <person name="Li D."/>
            <person name="Tang Q."/>
            <person name="Xiao L."/>
            <person name="Rajput S."/>
            <person name="Deng P."/>
            <person name="Jia W."/>
            <person name="Huang R."/>
            <person name="Zhang M."/>
            <person name="Sun Y."/>
            <person name="Hu J."/>
            <person name="Fu X."/>
            <person name="Schnable P.S."/>
            <person name="Li F."/>
            <person name="Zhang H."/>
            <person name="Feng B."/>
            <person name="Zhu X."/>
            <person name="Liu R."/>
            <person name="Schnable J.C."/>
            <person name="Zhu J.-K."/>
            <person name="Zhang H."/>
        </authorList>
    </citation>
    <scope>NUCLEOTIDE SEQUENCE [LARGE SCALE GENOMIC DNA]</scope>
</reference>
<protein>
    <submittedName>
        <fullName evidence="1">Uncharacterized protein</fullName>
    </submittedName>
</protein>
<accession>A0A3L6QTZ2</accession>
<comment type="caution">
    <text evidence="1">The sequence shown here is derived from an EMBL/GenBank/DDBJ whole genome shotgun (WGS) entry which is preliminary data.</text>
</comment>
<name>A0A3L6QTZ2_PANMI</name>
<gene>
    <name evidence="1" type="ORF">C2845_PM04G09850</name>
</gene>